<reference evidence="2" key="1">
    <citation type="journal article" date="2020" name="Nature">
        <title>Giant virus diversity and host interactions through global metagenomics.</title>
        <authorList>
            <person name="Schulz F."/>
            <person name="Roux S."/>
            <person name="Paez-Espino D."/>
            <person name="Jungbluth S."/>
            <person name="Walsh D.A."/>
            <person name="Denef V.J."/>
            <person name="McMahon K.D."/>
            <person name="Konstantinidis K.T."/>
            <person name="Eloe-Fadrosh E.A."/>
            <person name="Kyrpides N.C."/>
            <person name="Woyke T."/>
        </authorList>
    </citation>
    <scope>NUCLEOTIDE SEQUENCE</scope>
    <source>
        <strain evidence="2">GVMAG-M-3300017989-17</strain>
    </source>
</reference>
<dbReference type="EMBL" id="MN739201">
    <property type="protein sequence ID" value="QHS93267.1"/>
    <property type="molecule type" value="Genomic_DNA"/>
</dbReference>
<keyword evidence="1" id="KW-0812">Transmembrane</keyword>
<protein>
    <submittedName>
        <fullName evidence="2">Uncharacterized protein</fullName>
    </submittedName>
</protein>
<organism evidence="2">
    <name type="scientific">viral metagenome</name>
    <dbReference type="NCBI Taxonomy" id="1070528"/>
    <lineage>
        <taxon>unclassified sequences</taxon>
        <taxon>metagenomes</taxon>
        <taxon>organismal metagenomes</taxon>
    </lineage>
</organism>
<feature type="transmembrane region" description="Helical" evidence="1">
    <location>
        <begin position="135"/>
        <end position="153"/>
    </location>
</feature>
<feature type="transmembrane region" description="Helical" evidence="1">
    <location>
        <begin position="86"/>
        <end position="105"/>
    </location>
</feature>
<feature type="transmembrane region" description="Helical" evidence="1">
    <location>
        <begin position="56"/>
        <end position="74"/>
    </location>
</feature>
<dbReference type="AlphaFoldDB" id="A0A6C0BLK3"/>
<name>A0A6C0BLK3_9ZZZZ</name>
<proteinExistence type="predicted"/>
<accession>A0A6C0BLK3</accession>
<evidence type="ECO:0000256" key="1">
    <source>
        <dbReference type="SAM" id="Phobius"/>
    </source>
</evidence>
<keyword evidence="1" id="KW-0472">Membrane</keyword>
<sequence>MVCGSSCVLAGALLGGFGLTSLLSAKYEREGSTLVTSLSDEQRVKYAEISDERRKLSTQGMLIGALLALGYLVFSRATDGTQSWLCLICNAIAITLATTYFYYILMPKSDRMVRYLNPNQLEAHLAKGRAYQLRWTGGLLLGGAAAFFLGQAFRK</sequence>
<keyword evidence="1" id="KW-1133">Transmembrane helix</keyword>
<evidence type="ECO:0000313" key="2">
    <source>
        <dbReference type="EMBL" id="QHS93267.1"/>
    </source>
</evidence>